<dbReference type="EMBL" id="FQNC01000048">
    <property type="protein sequence ID" value="SGY78937.1"/>
    <property type="molecule type" value="Genomic_DNA"/>
</dbReference>
<sequence>MPEDHTLPTDTPEANARQERCAEVSPFSEPPSGVLGPQRARRVPGIGAETGNLQATAAMMILTVPYTQYHPSTSAPYAHPPVPHPQPQQSATAVLGSAAATTGPPVAAPPGALGPSSVSWSTLTVPVPVPAPAPAARAHASAATSSTANTDDPLCSGPGYDLWAAKALPRRIEEAR</sequence>
<dbReference type="Proteomes" id="UP000249464">
    <property type="component" value="Unassembled WGS sequence"/>
</dbReference>
<keyword evidence="3" id="KW-1185">Reference proteome</keyword>
<evidence type="ECO:0000256" key="1">
    <source>
        <dbReference type="SAM" id="MobiDB-lite"/>
    </source>
</evidence>
<name>A0A2X0MYU0_9BASI</name>
<feature type="region of interest" description="Disordered" evidence="1">
    <location>
        <begin position="70"/>
        <end position="117"/>
    </location>
</feature>
<accession>A0A2X0MYU0</accession>
<reference evidence="2 3" key="1">
    <citation type="submission" date="2016-11" db="EMBL/GenBank/DDBJ databases">
        <authorList>
            <person name="Jaros S."/>
            <person name="Januszkiewicz K."/>
            <person name="Wedrychowicz H."/>
        </authorList>
    </citation>
    <scope>NUCLEOTIDE SEQUENCE [LARGE SCALE GENOMIC DNA]</scope>
</reference>
<feature type="region of interest" description="Disordered" evidence="1">
    <location>
        <begin position="133"/>
        <end position="155"/>
    </location>
</feature>
<feature type="compositionally biased region" description="Low complexity" evidence="1">
    <location>
        <begin position="134"/>
        <end position="148"/>
    </location>
</feature>
<proteinExistence type="predicted"/>
<evidence type="ECO:0000313" key="3">
    <source>
        <dbReference type="Proteomes" id="UP000249464"/>
    </source>
</evidence>
<gene>
    <name evidence="2" type="primary">BQ5605_C008g04995</name>
    <name evidence="2" type="ORF">BQ5605_C008G04995</name>
</gene>
<evidence type="ECO:0000313" key="2">
    <source>
        <dbReference type="EMBL" id="SGY78937.1"/>
    </source>
</evidence>
<organism evidence="2 3">
    <name type="scientific">Microbotryum silenes-dioicae</name>
    <dbReference type="NCBI Taxonomy" id="796604"/>
    <lineage>
        <taxon>Eukaryota</taxon>
        <taxon>Fungi</taxon>
        <taxon>Dikarya</taxon>
        <taxon>Basidiomycota</taxon>
        <taxon>Pucciniomycotina</taxon>
        <taxon>Microbotryomycetes</taxon>
        <taxon>Microbotryales</taxon>
        <taxon>Microbotryaceae</taxon>
        <taxon>Microbotryum</taxon>
    </lineage>
</organism>
<feature type="region of interest" description="Disordered" evidence="1">
    <location>
        <begin position="1"/>
        <end position="40"/>
    </location>
</feature>
<protein>
    <submittedName>
        <fullName evidence="2">BQ5605_C008g04995 protein</fullName>
    </submittedName>
</protein>
<feature type="compositionally biased region" description="Low complexity" evidence="1">
    <location>
        <begin position="87"/>
        <end position="117"/>
    </location>
</feature>
<dbReference type="AlphaFoldDB" id="A0A2X0MYU0"/>